<dbReference type="InterPro" id="IPR046357">
    <property type="entry name" value="PPIase_dom_sf"/>
</dbReference>
<evidence type="ECO:0000256" key="4">
    <source>
        <dbReference type="ARBA" id="ARBA00023235"/>
    </source>
</evidence>
<reference evidence="7" key="1">
    <citation type="submission" date="2021-01" db="EMBL/GenBank/DDBJ databases">
        <authorList>
            <person name="Corre E."/>
            <person name="Pelletier E."/>
            <person name="Niang G."/>
            <person name="Scheremetjew M."/>
            <person name="Finn R."/>
            <person name="Kale V."/>
            <person name="Holt S."/>
            <person name="Cochrane G."/>
            <person name="Meng A."/>
            <person name="Brown T."/>
            <person name="Cohen L."/>
        </authorList>
    </citation>
    <scope>NUCLEOTIDE SEQUENCE</scope>
    <source>
        <strain evidence="7">SPMC142</strain>
    </source>
</reference>
<evidence type="ECO:0000259" key="6">
    <source>
        <dbReference type="PROSITE" id="PS50059"/>
    </source>
</evidence>
<dbReference type="Gene3D" id="3.10.50.40">
    <property type="match status" value="1"/>
</dbReference>
<dbReference type="EC" id="5.2.1.8" evidence="2 5"/>
<organism evidence="7">
    <name type="scientific">Strombidinopsis acuminata</name>
    <dbReference type="NCBI Taxonomy" id="141414"/>
    <lineage>
        <taxon>Eukaryota</taxon>
        <taxon>Sar</taxon>
        <taxon>Alveolata</taxon>
        <taxon>Ciliophora</taxon>
        <taxon>Intramacronucleata</taxon>
        <taxon>Spirotrichea</taxon>
        <taxon>Choreotrichia</taxon>
        <taxon>Choreotrichida</taxon>
        <taxon>Strombidinopsidae</taxon>
        <taxon>Strombidinopsis</taxon>
    </lineage>
</organism>
<proteinExistence type="predicted"/>
<evidence type="ECO:0000256" key="2">
    <source>
        <dbReference type="ARBA" id="ARBA00013194"/>
    </source>
</evidence>
<accession>A0A7S3SHD2</accession>
<dbReference type="SUPFAM" id="SSF54534">
    <property type="entry name" value="FKBP-like"/>
    <property type="match status" value="1"/>
</dbReference>
<evidence type="ECO:0000256" key="1">
    <source>
        <dbReference type="ARBA" id="ARBA00000971"/>
    </source>
</evidence>
<evidence type="ECO:0000256" key="5">
    <source>
        <dbReference type="PROSITE-ProRule" id="PRU00277"/>
    </source>
</evidence>
<dbReference type="PANTHER" id="PTHR43811">
    <property type="entry name" value="FKBP-TYPE PEPTIDYL-PROLYL CIS-TRANS ISOMERASE FKPA"/>
    <property type="match status" value="1"/>
</dbReference>
<dbReference type="AlphaFoldDB" id="A0A7S3SHD2"/>
<comment type="catalytic activity">
    <reaction evidence="1 5">
        <text>[protein]-peptidylproline (omega=180) = [protein]-peptidylproline (omega=0)</text>
        <dbReference type="Rhea" id="RHEA:16237"/>
        <dbReference type="Rhea" id="RHEA-COMP:10747"/>
        <dbReference type="Rhea" id="RHEA-COMP:10748"/>
        <dbReference type="ChEBI" id="CHEBI:83833"/>
        <dbReference type="ChEBI" id="CHEBI:83834"/>
        <dbReference type="EC" id="5.2.1.8"/>
    </reaction>
</comment>
<sequence>MPEQLPNKKLPSGMVIYEMYQGTGRLAQKGDLVYAHFKVWTNNFRNGPPADSSLQDTRPYDWILGQPDDRMRKGFDEAVQGMREDGWRRIIVPPELAYGEEGLVKSGGRGIYLVKPNEKVYLDVILVDAGTGKCAAILRPPGVTERGARNLKSLSCVRNAP</sequence>
<protein>
    <recommendedName>
        <fullName evidence="2 5">peptidylprolyl isomerase</fullName>
        <ecNumber evidence="2 5">5.2.1.8</ecNumber>
    </recommendedName>
</protein>
<keyword evidence="3 5" id="KW-0697">Rotamase</keyword>
<dbReference type="Pfam" id="PF00254">
    <property type="entry name" value="FKBP_C"/>
    <property type="match status" value="1"/>
</dbReference>
<evidence type="ECO:0000313" key="7">
    <source>
        <dbReference type="EMBL" id="CAE0553554.1"/>
    </source>
</evidence>
<keyword evidence="4 5" id="KW-0413">Isomerase</keyword>
<dbReference type="GO" id="GO:0003755">
    <property type="term" value="F:peptidyl-prolyl cis-trans isomerase activity"/>
    <property type="evidence" value="ECO:0007669"/>
    <property type="project" value="UniProtKB-KW"/>
</dbReference>
<dbReference type="PANTHER" id="PTHR43811:SF26">
    <property type="entry name" value="PEPTIDYL-PROLYL CIS-TRANS ISOMERASE FKBP16-1, CHLOROPLASTIC"/>
    <property type="match status" value="1"/>
</dbReference>
<dbReference type="EMBL" id="HBIQ01043066">
    <property type="protein sequence ID" value="CAE0553554.1"/>
    <property type="molecule type" value="Transcribed_RNA"/>
</dbReference>
<name>A0A7S3SHD2_9SPIT</name>
<feature type="domain" description="PPIase FKBP-type" evidence="6">
    <location>
        <begin position="30"/>
        <end position="130"/>
    </location>
</feature>
<dbReference type="PROSITE" id="PS50059">
    <property type="entry name" value="FKBP_PPIASE"/>
    <property type="match status" value="1"/>
</dbReference>
<evidence type="ECO:0000256" key="3">
    <source>
        <dbReference type="ARBA" id="ARBA00023110"/>
    </source>
</evidence>
<gene>
    <name evidence="7" type="ORF">SACU0126_LOCUS13795</name>
</gene>
<dbReference type="InterPro" id="IPR001179">
    <property type="entry name" value="PPIase_FKBP_dom"/>
</dbReference>